<protein>
    <submittedName>
        <fullName evidence="1">Uncharacterized protein</fullName>
    </submittedName>
</protein>
<gene>
    <name evidence="1" type="ORF">ACFSQT_14195</name>
</gene>
<dbReference type="RefSeq" id="WP_379019560.1">
    <property type="nucleotide sequence ID" value="NZ_JBHUGY010000021.1"/>
</dbReference>
<evidence type="ECO:0000313" key="2">
    <source>
        <dbReference type="Proteomes" id="UP001597349"/>
    </source>
</evidence>
<proteinExistence type="predicted"/>
<dbReference type="EMBL" id="JBHUGY010000021">
    <property type="protein sequence ID" value="MFD2054202.1"/>
    <property type="molecule type" value="Genomic_DNA"/>
</dbReference>
<organism evidence="1 2">
    <name type="scientific">Mesorhizobium calcicola</name>
    <dbReference type="NCBI Taxonomy" id="1300310"/>
    <lineage>
        <taxon>Bacteria</taxon>
        <taxon>Pseudomonadati</taxon>
        <taxon>Pseudomonadota</taxon>
        <taxon>Alphaproteobacteria</taxon>
        <taxon>Hyphomicrobiales</taxon>
        <taxon>Phyllobacteriaceae</taxon>
        <taxon>Mesorhizobium</taxon>
    </lineage>
</organism>
<accession>A0ABW4WF86</accession>
<comment type="caution">
    <text evidence="1">The sequence shown here is derived from an EMBL/GenBank/DDBJ whole genome shotgun (WGS) entry which is preliminary data.</text>
</comment>
<dbReference type="Proteomes" id="UP001597349">
    <property type="component" value="Unassembled WGS sequence"/>
</dbReference>
<sequence length="173" mass="19580">MSKWERNRVAKPQAKMYAAMPEGVPPTLRFMLDAEARDEANAFLRHVQNGFAWNSIPDHRRVDFVERHLVEVLPEHWPSVARADEAVGGLLVEVLRVFAANPKLPGWWLSPAVALSNGHPERLRESCDAVLAHAGVSQPEIESYPEERPDPVLRFAASHWQDRDLPEHEGDDV</sequence>
<evidence type="ECO:0000313" key="1">
    <source>
        <dbReference type="EMBL" id="MFD2054202.1"/>
    </source>
</evidence>
<reference evidence="2" key="1">
    <citation type="journal article" date="2019" name="Int. J. Syst. Evol. Microbiol.">
        <title>The Global Catalogue of Microorganisms (GCM) 10K type strain sequencing project: providing services to taxonomists for standard genome sequencing and annotation.</title>
        <authorList>
            <consortium name="The Broad Institute Genomics Platform"/>
            <consortium name="The Broad Institute Genome Sequencing Center for Infectious Disease"/>
            <person name="Wu L."/>
            <person name="Ma J."/>
        </authorList>
    </citation>
    <scope>NUCLEOTIDE SEQUENCE [LARGE SCALE GENOMIC DNA]</scope>
    <source>
        <strain evidence="2">CGMCC 1.16226</strain>
    </source>
</reference>
<keyword evidence="2" id="KW-1185">Reference proteome</keyword>
<name>A0ABW4WF86_9HYPH</name>